<dbReference type="Gene3D" id="3.80.10.10">
    <property type="entry name" value="Ribonuclease Inhibitor"/>
    <property type="match status" value="1"/>
</dbReference>
<evidence type="ECO:0000313" key="3">
    <source>
        <dbReference type="Proteomes" id="UP000800035"/>
    </source>
</evidence>
<feature type="region of interest" description="Disordered" evidence="1">
    <location>
        <begin position="607"/>
        <end position="694"/>
    </location>
</feature>
<name>A0A6A5UBE3_9PLEO</name>
<organism evidence="2 3">
    <name type="scientific">Byssothecium circinans</name>
    <dbReference type="NCBI Taxonomy" id="147558"/>
    <lineage>
        <taxon>Eukaryota</taxon>
        <taxon>Fungi</taxon>
        <taxon>Dikarya</taxon>
        <taxon>Ascomycota</taxon>
        <taxon>Pezizomycotina</taxon>
        <taxon>Dothideomycetes</taxon>
        <taxon>Pleosporomycetidae</taxon>
        <taxon>Pleosporales</taxon>
        <taxon>Massarineae</taxon>
        <taxon>Massarinaceae</taxon>
        <taxon>Byssothecium</taxon>
    </lineage>
</organism>
<sequence length="744" mass="84802">MAVTLKRKRAAVSYREPSSNEDVDSEAESNSRPKHPAPMRRSIRQRSPSEEAEPSFSVGRQRGAATAKAAKETSRRRTALRKEKRRISYKDVSSDDVDEDWGDEDFEMEEEVEQPKPRRRVAASPRAQKSKTSVKNLAHSAGSRMRKTLGAPLKPRTTEQAPSTPVKIPTDGHKPNWSSLPYHVLLQIFVYASHPLHDENMTQTSSISWLVKVARTCSAFTKPALTALYRTPPIYAVKQHGRDLVQHLINPPADAVACYQVMVKRLELDATKMASSTDPLNDAADLSALIAALTTVREIDIFDPVDRPPYRPRLKRMRRWFYPDELFTALEQGTLRLKSWRWNGIFFATTQGPLWMKEVHEAEAFQSLRELTLTKFDHDSKRKPEDDTPTTEELLGSALGVLPNLKSLAFESCKVVNERLLPLLPSALTSLEITNCINVFSADLRAFLVDRGQHLEELVLNHNQCLDISFLVDLKQTCPRLEVLRMDLNYYSSLAMSSDNEPLYDWLLGLDEIPTWPSTLRIIDMEYLRHWSSDAATNFFASLVDSAEELPCLRELRISAMVNLGWRQRADYRRRWASRFEHVFASRSPAPSPHLVSLRAYREWREGQEGTEKNDSLLDITEEVQPTKEDVKVHEVSETDSDAPLLPRRKQKPGDRWNSQRLRTRGKVSTNYDESSATESGADDGSGVDEEPKHIQGMCHTVVFRIDNSRPREEVFDENDFLDDERSGDEDWNGNDVADDGYAW</sequence>
<feature type="compositionally biased region" description="Basic and acidic residues" evidence="1">
    <location>
        <begin position="625"/>
        <end position="637"/>
    </location>
</feature>
<dbReference type="InterPro" id="IPR001611">
    <property type="entry name" value="Leu-rich_rpt"/>
</dbReference>
<dbReference type="InterPro" id="IPR052109">
    <property type="entry name" value="SRRM_Domain-Containing"/>
</dbReference>
<keyword evidence="3" id="KW-1185">Reference proteome</keyword>
<feature type="compositionally biased region" description="Basic residues" evidence="1">
    <location>
        <begin position="76"/>
        <end position="85"/>
    </location>
</feature>
<dbReference type="AlphaFoldDB" id="A0A6A5UBE3"/>
<accession>A0A6A5UBE3</accession>
<feature type="compositionally biased region" description="Basic residues" evidence="1">
    <location>
        <begin position="32"/>
        <end position="44"/>
    </location>
</feature>
<dbReference type="PROSITE" id="PS51450">
    <property type="entry name" value="LRR"/>
    <property type="match status" value="1"/>
</dbReference>
<evidence type="ECO:0000256" key="1">
    <source>
        <dbReference type="SAM" id="MobiDB-lite"/>
    </source>
</evidence>
<gene>
    <name evidence="2" type="ORF">CC80DRAFT_436941</name>
</gene>
<proteinExistence type="predicted"/>
<protein>
    <submittedName>
        <fullName evidence="2">Uncharacterized protein</fullName>
    </submittedName>
</protein>
<feature type="compositionally biased region" description="Basic residues" evidence="1">
    <location>
        <begin position="1"/>
        <end position="10"/>
    </location>
</feature>
<dbReference type="Proteomes" id="UP000800035">
    <property type="component" value="Unassembled WGS sequence"/>
</dbReference>
<feature type="region of interest" description="Disordered" evidence="1">
    <location>
        <begin position="716"/>
        <end position="744"/>
    </location>
</feature>
<feature type="compositionally biased region" description="Polar residues" evidence="1">
    <location>
        <begin position="657"/>
        <end position="679"/>
    </location>
</feature>
<dbReference type="OrthoDB" id="5395390at2759"/>
<reference evidence="2" key="1">
    <citation type="journal article" date="2020" name="Stud. Mycol.">
        <title>101 Dothideomycetes genomes: a test case for predicting lifestyles and emergence of pathogens.</title>
        <authorList>
            <person name="Haridas S."/>
            <person name="Albert R."/>
            <person name="Binder M."/>
            <person name="Bloem J."/>
            <person name="Labutti K."/>
            <person name="Salamov A."/>
            <person name="Andreopoulos B."/>
            <person name="Baker S."/>
            <person name="Barry K."/>
            <person name="Bills G."/>
            <person name="Bluhm B."/>
            <person name="Cannon C."/>
            <person name="Castanera R."/>
            <person name="Culley D."/>
            <person name="Daum C."/>
            <person name="Ezra D."/>
            <person name="Gonzalez J."/>
            <person name="Henrissat B."/>
            <person name="Kuo A."/>
            <person name="Liang C."/>
            <person name="Lipzen A."/>
            <person name="Lutzoni F."/>
            <person name="Magnuson J."/>
            <person name="Mondo S."/>
            <person name="Nolan M."/>
            <person name="Ohm R."/>
            <person name="Pangilinan J."/>
            <person name="Park H.-J."/>
            <person name="Ramirez L."/>
            <person name="Alfaro M."/>
            <person name="Sun H."/>
            <person name="Tritt A."/>
            <person name="Yoshinaga Y."/>
            <person name="Zwiers L.-H."/>
            <person name="Turgeon B."/>
            <person name="Goodwin S."/>
            <person name="Spatafora J."/>
            <person name="Crous P."/>
            <person name="Grigoriev I."/>
        </authorList>
    </citation>
    <scope>NUCLEOTIDE SEQUENCE</scope>
    <source>
        <strain evidence="2">CBS 675.92</strain>
    </source>
</reference>
<feature type="region of interest" description="Disordered" evidence="1">
    <location>
        <begin position="1"/>
        <end position="170"/>
    </location>
</feature>
<feature type="compositionally biased region" description="Basic and acidic residues" evidence="1">
    <location>
        <begin position="607"/>
        <end position="616"/>
    </location>
</feature>
<dbReference type="PANTHER" id="PTHR34755">
    <property type="entry name" value="SERINE/ARGININE REPETITIVE MATRIX PROTEIN 3-RELATED"/>
    <property type="match status" value="1"/>
</dbReference>
<dbReference type="PANTHER" id="PTHR34755:SF4">
    <property type="entry name" value="F-BOX DOMAIN-CONTAINING PROTEIN"/>
    <property type="match status" value="1"/>
</dbReference>
<feature type="compositionally biased region" description="Acidic residues" evidence="1">
    <location>
        <begin position="94"/>
        <end position="112"/>
    </location>
</feature>
<dbReference type="SUPFAM" id="SSF52047">
    <property type="entry name" value="RNI-like"/>
    <property type="match status" value="1"/>
</dbReference>
<dbReference type="InterPro" id="IPR032675">
    <property type="entry name" value="LRR_dom_sf"/>
</dbReference>
<dbReference type="EMBL" id="ML976981">
    <property type="protein sequence ID" value="KAF1961269.1"/>
    <property type="molecule type" value="Genomic_DNA"/>
</dbReference>
<evidence type="ECO:0000313" key="2">
    <source>
        <dbReference type="EMBL" id="KAF1961269.1"/>
    </source>
</evidence>